<dbReference type="CDD" id="cd11304">
    <property type="entry name" value="Cadherin_repeat"/>
    <property type="match status" value="3"/>
</dbReference>
<dbReference type="Pfam" id="PF00353">
    <property type="entry name" value="HemolysinCabind"/>
    <property type="match status" value="16"/>
</dbReference>
<evidence type="ECO:0000259" key="6">
    <source>
        <dbReference type="PROSITE" id="PS50268"/>
    </source>
</evidence>
<dbReference type="InterPro" id="IPR015919">
    <property type="entry name" value="Cadherin-like_sf"/>
</dbReference>
<evidence type="ECO:0000313" key="8">
    <source>
        <dbReference type="Proteomes" id="UP000297737"/>
    </source>
</evidence>
<keyword evidence="5" id="KW-0325">Glycoprotein</keyword>
<dbReference type="PRINTS" id="PR00313">
    <property type="entry name" value="CABNDNGRPT"/>
</dbReference>
<dbReference type="InterPro" id="IPR001343">
    <property type="entry name" value="Hemolysn_Ca-bd"/>
</dbReference>
<dbReference type="InterPro" id="IPR050557">
    <property type="entry name" value="RTX_toxin/Mannuronan_C5-epim"/>
</dbReference>
<dbReference type="Gene3D" id="2.60.40.60">
    <property type="entry name" value="Cadherins"/>
    <property type="match status" value="3"/>
</dbReference>
<sequence>MPIPQTKVYLTTALASGRAYKFLPNAAGDFATINNGAPFAPWLGVVNDLNGDGRPDFIIGAASDSDKAFEAGRVFIYLGAVAAGSTNQVASSLNAVIIDGVNAGDRAGSAVGSVSDLNGDGKAEILIGAPGMENGTVVDAGAAFVIWGRSTAGGIDLNDPFTGNGQGYAIKGQTSGDEAGTTIMSISDLNGDGKADIIVGAPGNDSGGSNAGAVYVVWGKSTTTGVSLGSVAGGTGGFKILGDTGGDRIGKAIGTVADLNGDGKSEILIGSPDSKIGGTNSGAVYVLFGKGTGTAVDLTAVANGTGGYVIKGVAQDMAGGAVTGLGDVNGDGKADILVGAARSDSAYVVFGKSTTTAVDLNNVRAGVGGYWIQAEAAGDLASISVAGGADFNHDGINDIVIGAQDNIEGGSNAGAVYIVWGGVTGGVIDLALVAQGIGGAKIVGGVGSRTGSTVAITGDVNGDGTADLMIGAPGTSEGAYVLFSDPNWLPSPIYGTNGDDIIDIGYVSGPHTVGATDDVILALDGNDVVNSGGGNDVIEGGNGDDVIDAGAGNDSIDGGTGIDTMAGGSGNDTFYVDDSSDVVTENAGEGTDTVQASVSYVLGADVENLVLTGFGLDGTGNDLANTITGTAGTDFLDGGAGADTLDGGAGNDSYGVDNAGDVVVEATGGGTDTVYAAVDYTLGANVENLVLTGAARIGTGNGQANSLTGTDFNDTLDGGAGNDTLAGGLGDDIYVVDSAADAVIEGLNAGIDTVTSSVNLTLGANIENLVLAGAARIGTGNGLANTITGTGFADTLDGGAGTDTLVGGLGDDTYKVDSAADVIIELAGEGNDTVVASFDYALGSGSIENLTLTGAAHIGTGNAGANVITGGSGNDTIDGGGGIDALVGGAGNDTYIVDSLTDTITEVAGGGTDTIVSNIDFTLNVAEVENLTLTGSAHHATGNALDNVLTGGSGADTLDGLAGNDTLDGGAGADVMTGGIGDDTYYIDNVADVVNEVAGEGTDTVVVNSDWTLADNIENVKLVGTGHTLTGNAANNTLSGDAGNDRLDGGAGDDTEIGGDGNDHLVSTSGHDTLAGGSGDDVYEIHGGSANIEDFQGHDTIDASQASGDSHIDLSGDTESEVENQICHLGGGGTVTGALNVQFLQDLTGSFADDIATVRTLVPQIMTALQAVQGGAAFGVSSFRDKAIGSFGSAGDWVYRTDATIGTTPAALTAAYGAMVASGGNDLPEAQLEALMQLGLRAGTEIGFQSNAARFVVLFTDASYHVAGDGAAAGITTANNGDAILDGGGIGEDYPVIGLVRSALEASNIIPIFAIAGGFETTYQNLVTDLGRGTVVTLAANSSNVVTAITAGLTAATTTHIADAIGGAGNDVLVGNVSDNVLTGNGGNDSLKGGGGNDTLKGGLGTDTAVFSGLRSDYTVTTVDAVTVTVHDNRINADGTDTVIDVEFLQFSDVTEAVGGGTVTNHAPTAATLATSAVDENAAVGTLVGTVVGSDPDVGDTLTYTLTDNAGGRFVIDAASGALSVAAGAPIDYEAAVSHAIGVRVTDAAGAFSDFAFTISVNNLNDVAPVFGSAAAFAVNENDTAAGSVAATDPDGLASVSYAITGGADAALFTVDATTGALAFIAAPNFEAPADAGGDNVYDVIVTANDGGGATDQAVQIAVSNIADAAPVFASAASFAIAENGTAVGSVAATDPDGLGAISYSISGGADAALFVLDASTGALAFAAAPNFELPGDAGGNNVYDVIVTANDGSQSTDQALAISVTNIVEVPTMVYTGTALSDAFTVIDGNGWTMSGLAGNDSLTGGVGADVLIGGKGNDVLAGGDGDDVFKFAAGDGTDSFSGGTGFDKIVATTANAVIGISALSGIEAISSGGFAGTSIIGTTLADSLDFSGVALTGIVSIDAGSGNDTVTGSAGNDTIVLGSGNDVFDGGNGDDLFLAKASSGIDAINGGAGFDTIRAGANNVVIGFSALTNVEAVDAAAFTGVRLTATTAADTIDLSGVTFTGTVTIDGGSGNDTVTGSAGNDRFDLGSGNDVFNGGNGDDVFLAKTGAGIDVVNGGAGYDTIVATAASTNITLSTFSGVEEISSGGFTGVKMTGTALADIIDLSGVLMNGIDSVSGGAGNDTITGSAGADRLLGGAGVDTLTGGAGNDVFAYLTSAESGLGVTKADVLMDFTSGQDLIDLSAIDADTTVVGDQAFTFIGNAAFTGLGQLRIGTDSTGHAAIFANTTGSLTADFQISLHNNATVTAVDFLL</sequence>
<evidence type="ECO:0000256" key="1">
    <source>
        <dbReference type="ARBA" id="ARBA00004613"/>
    </source>
</evidence>
<dbReference type="PANTHER" id="PTHR38340:SF1">
    <property type="entry name" value="S-LAYER PROTEIN"/>
    <property type="match status" value="1"/>
</dbReference>
<dbReference type="PANTHER" id="PTHR38340">
    <property type="entry name" value="S-LAYER PROTEIN"/>
    <property type="match status" value="1"/>
</dbReference>
<dbReference type="SUPFAM" id="SSF49313">
    <property type="entry name" value="Cadherin-like"/>
    <property type="match status" value="3"/>
</dbReference>
<dbReference type="OrthoDB" id="9773411at2"/>
<dbReference type="InterPro" id="IPR018511">
    <property type="entry name" value="Hemolysin-typ_Ca-bd_CS"/>
</dbReference>
<keyword evidence="4" id="KW-0677">Repeat</keyword>
<dbReference type="InterPro" id="IPR011049">
    <property type="entry name" value="Serralysin-like_metalloprot_C"/>
</dbReference>
<dbReference type="EMBL" id="SIHO01000001">
    <property type="protein sequence ID" value="TFU06302.1"/>
    <property type="molecule type" value="Genomic_DNA"/>
</dbReference>
<dbReference type="InterPro" id="IPR013519">
    <property type="entry name" value="Int_alpha_beta-p"/>
</dbReference>
<dbReference type="InterPro" id="IPR002369">
    <property type="entry name" value="Integrin_bsu_VWA"/>
</dbReference>
<keyword evidence="8" id="KW-1185">Reference proteome</keyword>
<proteinExistence type="predicted"/>
<dbReference type="InterPro" id="IPR000413">
    <property type="entry name" value="Integrin_alpha"/>
</dbReference>
<dbReference type="Gene3D" id="2.130.10.130">
    <property type="entry name" value="Integrin alpha, N-terminal"/>
    <property type="match status" value="3"/>
</dbReference>
<dbReference type="PROSITE" id="PS50268">
    <property type="entry name" value="CADHERIN_2"/>
    <property type="match status" value="3"/>
</dbReference>
<keyword evidence="3" id="KW-0732">Signal</keyword>
<evidence type="ECO:0000256" key="2">
    <source>
        <dbReference type="ARBA" id="ARBA00022525"/>
    </source>
</evidence>
<dbReference type="SUPFAM" id="SSF51120">
    <property type="entry name" value="beta-Roll"/>
    <property type="match status" value="10"/>
</dbReference>
<dbReference type="InterPro" id="IPR028994">
    <property type="entry name" value="Integrin_alpha_N"/>
</dbReference>
<dbReference type="SMART" id="SM00191">
    <property type="entry name" value="Int_alpha"/>
    <property type="match status" value="7"/>
</dbReference>
<dbReference type="InterPro" id="IPR036465">
    <property type="entry name" value="vWFA_dom_sf"/>
</dbReference>
<feature type="domain" description="Cadherin" evidence="6">
    <location>
        <begin position="1685"/>
        <end position="1774"/>
    </location>
</feature>
<dbReference type="GO" id="GO:0005576">
    <property type="term" value="C:extracellular region"/>
    <property type="evidence" value="ECO:0007669"/>
    <property type="project" value="UniProtKB-SubCell"/>
</dbReference>
<dbReference type="Pfam" id="PF00362">
    <property type="entry name" value="Integrin_beta"/>
    <property type="match status" value="1"/>
</dbReference>
<dbReference type="Pfam" id="PF01839">
    <property type="entry name" value="FG-GAP"/>
    <property type="match status" value="7"/>
</dbReference>
<accession>A0A4Y9ES69</accession>
<evidence type="ECO:0000256" key="5">
    <source>
        <dbReference type="ARBA" id="ARBA00023180"/>
    </source>
</evidence>
<dbReference type="GO" id="GO:0005509">
    <property type="term" value="F:calcium ion binding"/>
    <property type="evidence" value="ECO:0007669"/>
    <property type="project" value="InterPro"/>
</dbReference>
<dbReference type="Proteomes" id="UP000297737">
    <property type="component" value="Unassembled WGS sequence"/>
</dbReference>
<dbReference type="SUPFAM" id="SSF69318">
    <property type="entry name" value="Integrin alpha N-terminal domain"/>
    <property type="match status" value="2"/>
</dbReference>
<dbReference type="PROSITE" id="PS51470">
    <property type="entry name" value="FG_GAP"/>
    <property type="match status" value="3"/>
</dbReference>
<feature type="domain" description="Cadherin" evidence="6">
    <location>
        <begin position="1571"/>
        <end position="1673"/>
    </location>
</feature>
<feature type="domain" description="Cadherin" evidence="6">
    <location>
        <begin position="1470"/>
        <end position="1571"/>
    </location>
</feature>
<organism evidence="7 8">
    <name type="scientific">Glacieibacterium arshaanense</name>
    <dbReference type="NCBI Taxonomy" id="2511025"/>
    <lineage>
        <taxon>Bacteria</taxon>
        <taxon>Pseudomonadati</taxon>
        <taxon>Pseudomonadota</taxon>
        <taxon>Alphaproteobacteria</taxon>
        <taxon>Sphingomonadales</taxon>
        <taxon>Sphingosinicellaceae</taxon>
        <taxon>Glacieibacterium</taxon>
    </lineage>
</organism>
<dbReference type="Gene3D" id="3.40.50.410">
    <property type="entry name" value="von Willebrand factor, type A domain"/>
    <property type="match status" value="1"/>
</dbReference>
<comment type="subcellular location">
    <subcellularLocation>
        <location evidence="1">Secreted</location>
    </subcellularLocation>
</comment>
<dbReference type="SUPFAM" id="SSF53300">
    <property type="entry name" value="vWA-like"/>
    <property type="match status" value="1"/>
</dbReference>
<comment type="caution">
    <text evidence="7">The sequence shown here is derived from an EMBL/GenBank/DDBJ whole genome shotgun (WGS) entry which is preliminary data.</text>
</comment>
<dbReference type="GO" id="GO:0007156">
    <property type="term" value="P:homophilic cell adhesion via plasma membrane adhesion molecules"/>
    <property type="evidence" value="ECO:0007669"/>
    <property type="project" value="InterPro"/>
</dbReference>
<gene>
    <name evidence="7" type="ORF">EUV02_04700</name>
</gene>
<dbReference type="PRINTS" id="PR01185">
    <property type="entry name" value="INTEGRINA"/>
</dbReference>
<dbReference type="PROSITE" id="PS00330">
    <property type="entry name" value="HEMOLYSIN_CALCIUM"/>
    <property type="match status" value="11"/>
</dbReference>
<dbReference type="InterPro" id="IPR002126">
    <property type="entry name" value="Cadherin-like_dom"/>
</dbReference>
<evidence type="ECO:0000256" key="4">
    <source>
        <dbReference type="ARBA" id="ARBA00022737"/>
    </source>
</evidence>
<dbReference type="RefSeq" id="WP_135245025.1">
    <property type="nucleotide sequence ID" value="NZ_SIHO01000001.1"/>
</dbReference>
<dbReference type="SMART" id="SM00112">
    <property type="entry name" value="CA"/>
    <property type="match status" value="3"/>
</dbReference>
<evidence type="ECO:0000313" key="7">
    <source>
        <dbReference type="EMBL" id="TFU06302.1"/>
    </source>
</evidence>
<keyword evidence="2" id="KW-0964">Secreted</keyword>
<dbReference type="SMART" id="SM00187">
    <property type="entry name" value="INB"/>
    <property type="match status" value="1"/>
</dbReference>
<reference evidence="7 8" key="1">
    <citation type="submission" date="2019-02" db="EMBL/GenBank/DDBJ databases">
        <title>Polymorphobacter sp. isolated from the lake at the Tibet of China.</title>
        <authorList>
            <person name="Li A."/>
        </authorList>
    </citation>
    <scope>NUCLEOTIDE SEQUENCE [LARGE SCALE GENOMIC DNA]</scope>
    <source>
        <strain evidence="7 8">DJ1R-1</strain>
    </source>
</reference>
<evidence type="ECO:0000256" key="3">
    <source>
        <dbReference type="ARBA" id="ARBA00022729"/>
    </source>
</evidence>
<name>A0A4Y9ES69_9SPHN</name>
<dbReference type="InterPro" id="IPR013517">
    <property type="entry name" value="FG-GAP"/>
</dbReference>
<dbReference type="Gene3D" id="2.150.10.10">
    <property type="entry name" value="Serralysin-like metalloprotease, C-terminal"/>
    <property type="match status" value="5"/>
</dbReference>
<dbReference type="GO" id="GO:0008305">
    <property type="term" value="C:integrin complex"/>
    <property type="evidence" value="ECO:0007669"/>
    <property type="project" value="InterPro"/>
</dbReference>
<protein>
    <recommendedName>
        <fullName evidence="6">Cadherin domain-containing protein</fullName>
    </recommendedName>
</protein>